<comment type="caution">
    <text evidence="2">The sequence shown here is derived from an EMBL/GenBank/DDBJ whole genome shotgun (WGS) entry which is preliminary data.</text>
</comment>
<sequence length="202" mass="23683">MEVAHIWNSLEIIKLFVSMSTPMIVLVFGYLINRNIKSIEQKQWENQTIIQWRIKVFDEVSPKINDIYCFMLHIGNWKELNPLDVVARKRELDKKIHTSAALFSSELSACYEELMKVCFLSYRGWGKDAAIRVESTQHKAAYGADWDNKWDDLFVEDHECPLQCDIDKSYSALMDKFSQEIGIGLNGKNHELPKHRLNNWWS</sequence>
<evidence type="ECO:0000256" key="1">
    <source>
        <dbReference type="SAM" id="Phobius"/>
    </source>
</evidence>
<keyword evidence="1" id="KW-0472">Membrane</keyword>
<name>A0A4R6MF63_9GAMM</name>
<dbReference type="OrthoDB" id="8896299at2"/>
<reference evidence="2 3" key="1">
    <citation type="submission" date="2019-03" db="EMBL/GenBank/DDBJ databases">
        <title>Genomic Encyclopedia of Type Strains, Phase III (KMG-III): the genomes of soil and plant-associated and newly described type strains.</title>
        <authorList>
            <person name="Whitman W."/>
        </authorList>
    </citation>
    <scope>NUCLEOTIDE SEQUENCE [LARGE SCALE GENOMIC DNA]</scope>
    <source>
        <strain evidence="2 3">CECT 7378</strain>
    </source>
</reference>
<keyword evidence="3" id="KW-1185">Reference proteome</keyword>
<feature type="transmembrane region" description="Helical" evidence="1">
    <location>
        <begin position="12"/>
        <end position="32"/>
    </location>
</feature>
<evidence type="ECO:0000313" key="2">
    <source>
        <dbReference type="EMBL" id="TDP00468.1"/>
    </source>
</evidence>
<protein>
    <submittedName>
        <fullName evidence="2">Uncharacterized protein</fullName>
    </submittedName>
</protein>
<evidence type="ECO:0000313" key="3">
    <source>
        <dbReference type="Proteomes" id="UP000294656"/>
    </source>
</evidence>
<organism evidence="2 3">
    <name type="scientific">Marinomonas balearica</name>
    <dbReference type="NCBI Taxonomy" id="491947"/>
    <lineage>
        <taxon>Bacteria</taxon>
        <taxon>Pseudomonadati</taxon>
        <taxon>Pseudomonadota</taxon>
        <taxon>Gammaproteobacteria</taxon>
        <taxon>Oceanospirillales</taxon>
        <taxon>Oceanospirillaceae</taxon>
        <taxon>Marinomonas</taxon>
    </lineage>
</organism>
<keyword evidence="1" id="KW-1133">Transmembrane helix</keyword>
<dbReference type="EMBL" id="SNXC01000006">
    <property type="protein sequence ID" value="TDP00468.1"/>
    <property type="molecule type" value="Genomic_DNA"/>
</dbReference>
<proteinExistence type="predicted"/>
<accession>A0A4R6MF63</accession>
<dbReference type="AlphaFoldDB" id="A0A4R6MF63"/>
<keyword evidence="1" id="KW-0812">Transmembrane</keyword>
<gene>
    <name evidence="2" type="ORF">DFP79_0337</name>
</gene>
<dbReference type="Proteomes" id="UP000294656">
    <property type="component" value="Unassembled WGS sequence"/>
</dbReference>
<dbReference type="RefSeq" id="WP_133502225.1">
    <property type="nucleotide sequence ID" value="NZ_SNXC01000006.1"/>
</dbReference>